<accession>A0A9P5WZF3</accession>
<proteinExistence type="predicted"/>
<organism evidence="2 3">
    <name type="scientific">Macrolepiota fuliginosa MF-IS2</name>
    <dbReference type="NCBI Taxonomy" id="1400762"/>
    <lineage>
        <taxon>Eukaryota</taxon>
        <taxon>Fungi</taxon>
        <taxon>Dikarya</taxon>
        <taxon>Basidiomycota</taxon>
        <taxon>Agaricomycotina</taxon>
        <taxon>Agaricomycetes</taxon>
        <taxon>Agaricomycetidae</taxon>
        <taxon>Agaricales</taxon>
        <taxon>Agaricineae</taxon>
        <taxon>Agaricaceae</taxon>
        <taxon>Macrolepiota</taxon>
    </lineage>
</organism>
<feature type="transmembrane region" description="Helical" evidence="1">
    <location>
        <begin position="12"/>
        <end position="34"/>
    </location>
</feature>
<sequence length="122" mass="13830">MNVERRLYNPTLFNFDTYIILPVDSTFVFVIIILPSQRAPTTVKAAEGHLFRTNDAFQLDPGERPWTAKLERPEQTQGAEGEISGVHECARRVKGEMPKATAGKSLSDLYKSTQLLVSEYWQ</sequence>
<keyword evidence="1" id="KW-0472">Membrane</keyword>
<name>A0A9P5WZF3_9AGAR</name>
<evidence type="ECO:0000313" key="3">
    <source>
        <dbReference type="Proteomes" id="UP000807342"/>
    </source>
</evidence>
<evidence type="ECO:0000256" key="1">
    <source>
        <dbReference type="SAM" id="Phobius"/>
    </source>
</evidence>
<reference evidence="2" key="1">
    <citation type="submission" date="2020-11" db="EMBL/GenBank/DDBJ databases">
        <authorList>
            <consortium name="DOE Joint Genome Institute"/>
            <person name="Ahrendt S."/>
            <person name="Riley R."/>
            <person name="Andreopoulos W."/>
            <person name="Labutti K."/>
            <person name="Pangilinan J."/>
            <person name="Ruiz-Duenas F.J."/>
            <person name="Barrasa J.M."/>
            <person name="Sanchez-Garcia M."/>
            <person name="Camarero S."/>
            <person name="Miyauchi S."/>
            <person name="Serrano A."/>
            <person name="Linde D."/>
            <person name="Babiker R."/>
            <person name="Drula E."/>
            <person name="Ayuso-Fernandez I."/>
            <person name="Pacheco R."/>
            <person name="Padilla G."/>
            <person name="Ferreira P."/>
            <person name="Barriuso J."/>
            <person name="Kellner H."/>
            <person name="Castanera R."/>
            <person name="Alfaro M."/>
            <person name="Ramirez L."/>
            <person name="Pisabarro A.G."/>
            <person name="Kuo A."/>
            <person name="Tritt A."/>
            <person name="Lipzen A."/>
            <person name="He G."/>
            <person name="Yan M."/>
            <person name="Ng V."/>
            <person name="Cullen D."/>
            <person name="Martin F."/>
            <person name="Rosso M.-N."/>
            <person name="Henrissat B."/>
            <person name="Hibbett D."/>
            <person name="Martinez A.T."/>
            <person name="Grigoriev I.V."/>
        </authorList>
    </citation>
    <scope>NUCLEOTIDE SEQUENCE</scope>
    <source>
        <strain evidence="2">MF-IS2</strain>
    </source>
</reference>
<dbReference type="EMBL" id="MU151814">
    <property type="protein sequence ID" value="KAF9441703.1"/>
    <property type="molecule type" value="Genomic_DNA"/>
</dbReference>
<gene>
    <name evidence="2" type="ORF">P691DRAFT_812191</name>
</gene>
<evidence type="ECO:0000313" key="2">
    <source>
        <dbReference type="EMBL" id="KAF9441703.1"/>
    </source>
</evidence>
<protein>
    <submittedName>
        <fullName evidence="2">Uncharacterized protein</fullName>
    </submittedName>
</protein>
<dbReference type="Proteomes" id="UP000807342">
    <property type="component" value="Unassembled WGS sequence"/>
</dbReference>
<keyword evidence="1" id="KW-1133">Transmembrane helix</keyword>
<keyword evidence="1" id="KW-0812">Transmembrane</keyword>
<dbReference type="AlphaFoldDB" id="A0A9P5WZF3"/>
<keyword evidence="3" id="KW-1185">Reference proteome</keyword>
<comment type="caution">
    <text evidence="2">The sequence shown here is derived from an EMBL/GenBank/DDBJ whole genome shotgun (WGS) entry which is preliminary data.</text>
</comment>